<keyword evidence="13" id="KW-1185">Reference proteome</keyword>
<dbReference type="AlphaFoldDB" id="A0A1Y2E7F4"/>
<feature type="compositionally biased region" description="Low complexity" evidence="9">
    <location>
        <begin position="676"/>
        <end position="719"/>
    </location>
</feature>
<proteinExistence type="predicted"/>
<dbReference type="PROSITE" id="PS51061">
    <property type="entry name" value="R3H"/>
    <property type="match status" value="1"/>
</dbReference>
<protein>
    <recommendedName>
        <fullName evidence="14">RRM domain-containing protein</fullName>
    </recommendedName>
</protein>
<dbReference type="InterPro" id="IPR012677">
    <property type="entry name" value="Nucleotide-bd_a/b_plait_sf"/>
</dbReference>
<feature type="region of interest" description="Disordered" evidence="9">
    <location>
        <begin position="1"/>
        <end position="215"/>
    </location>
</feature>
<feature type="region of interest" description="Disordered" evidence="9">
    <location>
        <begin position="336"/>
        <end position="377"/>
    </location>
</feature>
<evidence type="ECO:0000256" key="1">
    <source>
        <dbReference type="ARBA" id="ARBA00004123"/>
    </source>
</evidence>
<feature type="domain" description="R3H" evidence="11">
    <location>
        <begin position="470"/>
        <end position="534"/>
    </location>
</feature>
<dbReference type="GO" id="GO:0005634">
    <property type="term" value="C:nucleus"/>
    <property type="evidence" value="ECO:0007669"/>
    <property type="project" value="UniProtKB-SubCell"/>
</dbReference>
<dbReference type="InterPro" id="IPR000504">
    <property type="entry name" value="RRM_dom"/>
</dbReference>
<feature type="compositionally biased region" description="Low complexity" evidence="9">
    <location>
        <begin position="204"/>
        <end position="215"/>
    </location>
</feature>
<dbReference type="EMBL" id="MCGR01000062">
    <property type="protein sequence ID" value="ORY66795.1"/>
    <property type="molecule type" value="Genomic_DNA"/>
</dbReference>
<dbReference type="OrthoDB" id="434258at2759"/>
<feature type="region of interest" description="Disordered" evidence="9">
    <location>
        <begin position="429"/>
        <end position="467"/>
    </location>
</feature>
<evidence type="ECO:0000259" key="11">
    <source>
        <dbReference type="PROSITE" id="PS51061"/>
    </source>
</evidence>
<keyword evidence="3" id="KW-0378">Hydrolase</keyword>
<dbReference type="InterPro" id="IPR035979">
    <property type="entry name" value="RBD_domain_sf"/>
</dbReference>
<dbReference type="InterPro" id="IPR036867">
    <property type="entry name" value="R3H_dom_sf"/>
</dbReference>
<comment type="caution">
    <text evidence="12">The sequence shown here is derived from an EMBL/GenBank/DDBJ whole genome shotgun (WGS) entry which is preliminary data.</text>
</comment>
<dbReference type="PROSITE" id="PS50102">
    <property type="entry name" value="RRM"/>
    <property type="match status" value="1"/>
</dbReference>
<keyword evidence="6 8" id="KW-0694">RNA-binding</keyword>
<evidence type="ECO:0000256" key="8">
    <source>
        <dbReference type="PROSITE-ProRule" id="PRU00176"/>
    </source>
</evidence>
<comment type="subcellular location">
    <subcellularLocation>
        <location evidence="1">Nucleus</location>
    </subcellularLocation>
</comment>
<sequence>MSIDLQQQMDRINLSNSNDASGAPQSQGLEVPQVRKQRSQRFTIPTSPPHSSPTKSRSPAPPIPSLPYQPPPPPVQSQSIVGGDPYYSFNRNPPIERSTSTETPVSGPPYLAPGQAAEEGYGSQLGGFGLPAQQPQYQPYHPQPISQHSYPTSPSSYAQNYSAPPSGGGGYAGGGYQRGGRQEQSNGGGGGGMRSGLPTEWMRQPSQTQQQQYEQPSFQTGYAALMGRPLPEDEVIPTAIVIKNIPFQVPKEQLLGVMEDLRLPPPFAFNYHFDNGQFRGLAFANFRAASDAALTVSALNGFDLQGRKLRTEFKKVLKEGEKERIERDKAIKRMRSTRELGSQPHHQLDSMGPPPGWNRREASAPEGGGGGDEEDYGRLVQGQFSTFGSAGGSGSSGVGAVGSARSFGAREYVPAPVESVYAQGGGNGYSASPPSDVGTSISARMANSTSGSGSEASGSGGKGSDLDLNDPQNLTIYTSIAQFKSDPLRDEFAFSKSLSAALRRTVHQSAKMLDLGHRSVGLEEERYVVVFKKGAGAAGQPTISAPEGMQKSLRHSASTLGRSTSRDLLSSYLSPDSYSSSSSSLLRGKKSMPDIRGPGFASSTSYSNGLSSYGSSSGSGSYPSHQHQPPHHSANQRRSNMNLREGYATVGTAARGSSRPSVQGIFQASNFFEGGSPSSSAAQPPASATQYYSSDASSSPSLSLGAGTNPESSATSEEGSLGGGGAQGQGFAVRQPRGPSEEQRGFVGAAQGSWRGAGSPAER</sequence>
<dbReference type="GO" id="GO:0004386">
    <property type="term" value="F:helicase activity"/>
    <property type="evidence" value="ECO:0007669"/>
    <property type="project" value="UniProtKB-KW"/>
</dbReference>
<dbReference type="STRING" id="106004.A0A1Y2E7F4"/>
<dbReference type="InterPro" id="IPR001374">
    <property type="entry name" value="R3H_dom"/>
</dbReference>
<evidence type="ECO:0000256" key="3">
    <source>
        <dbReference type="ARBA" id="ARBA00022801"/>
    </source>
</evidence>
<evidence type="ECO:0000313" key="12">
    <source>
        <dbReference type="EMBL" id="ORY66795.1"/>
    </source>
</evidence>
<dbReference type="InParanoid" id="A0A1Y2E7F4"/>
<reference evidence="12 13" key="1">
    <citation type="submission" date="2016-07" db="EMBL/GenBank/DDBJ databases">
        <title>Pervasive Adenine N6-methylation of Active Genes in Fungi.</title>
        <authorList>
            <consortium name="DOE Joint Genome Institute"/>
            <person name="Mondo S.J."/>
            <person name="Dannebaum R.O."/>
            <person name="Kuo R.C."/>
            <person name="Labutti K."/>
            <person name="Haridas S."/>
            <person name="Kuo A."/>
            <person name="Salamov A."/>
            <person name="Ahrendt S.R."/>
            <person name="Lipzen A."/>
            <person name="Sullivan W."/>
            <person name="Andreopoulos W.B."/>
            <person name="Clum A."/>
            <person name="Lindquist E."/>
            <person name="Daum C."/>
            <person name="Ramamoorthy G.K."/>
            <person name="Gryganskyi A."/>
            <person name="Culley D."/>
            <person name="Magnuson J.K."/>
            <person name="James T.Y."/>
            <person name="O'Malley M.A."/>
            <person name="Stajich J.E."/>
            <person name="Spatafora J.W."/>
            <person name="Visel A."/>
            <person name="Grigoriev I.V."/>
        </authorList>
    </citation>
    <scope>NUCLEOTIDE SEQUENCE [LARGE SCALE GENOMIC DNA]</scope>
    <source>
        <strain evidence="12 13">62-1032</strain>
    </source>
</reference>
<feature type="compositionally biased region" description="Low complexity" evidence="9">
    <location>
        <begin position="602"/>
        <end position="633"/>
    </location>
</feature>
<dbReference type="SMART" id="SM00393">
    <property type="entry name" value="R3H"/>
    <property type="match status" value="1"/>
</dbReference>
<feature type="compositionally biased region" description="Low complexity" evidence="9">
    <location>
        <begin position="566"/>
        <end position="586"/>
    </location>
</feature>
<feature type="compositionally biased region" description="Polar residues" evidence="9">
    <location>
        <begin position="429"/>
        <end position="447"/>
    </location>
</feature>
<keyword evidence="2" id="KW-0547">Nucleotide-binding</keyword>
<evidence type="ECO:0008006" key="14">
    <source>
        <dbReference type="Google" id="ProtNLM"/>
    </source>
</evidence>
<dbReference type="GO" id="GO:0016787">
    <property type="term" value="F:hydrolase activity"/>
    <property type="evidence" value="ECO:0007669"/>
    <property type="project" value="UniProtKB-KW"/>
</dbReference>
<feature type="compositionally biased region" description="Gly residues" evidence="9">
    <location>
        <begin position="166"/>
        <end position="178"/>
    </location>
</feature>
<accession>A0A1Y2E7F4</accession>
<keyword evidence="5" id="KW-0067">ATP-binding</keyword>
<evidence type="ECO:0000256" key="5">
    <source>
        <dbReference type="ARBA" id="ARBA00022840"/>
    </source>
</evidence>
<evidence type="ECO:0000256" key="2">
    <source>
        <dbReference type="ARBA" id="ARBA00022741"/>
    </source>
</evidence>
<name>A0A1Y2E7F4_9BASI</name>
<feature type="domain" description="RRM" evidence="10">
    <location>
        <begin position="238"/>
        <end position="316"/>
    </location>
</feature>
<evidence type="ECO:0000256" key="9">
    <source>
        <dbReference type="SAM" id="MobiDB-lite"/>
    </source>
</evidence>
<dbReference type="GO" id="GO:0003677">
    <property type="term" value="F:DNA binding"/>
    <property type="evidence" value="ECO:0007669"/>
    <property type="project" value="UniProtKB-ARBA"/>
</dbReference>
<dbReference type="Proteomes" id="UP000193467">
    <property type="component" value="Unassembled WGS sequence"/>
</dbReference>
<feature type="compositionally biased region" description="Polar residues" evidence="9">
    <location>
        <begin position="145"/>
        <end position="161"/>
    </location>
</feature>
<feature type="compositionally biased region" description="Low complexity" evidence="9">
    <location>
        <begin position="448"/>
        <end position="457"/>
    </location>
</feature>
<dbReference type="Gene3D" id="3.30.1370.50">
    <property type="entry name" value="R3H-like domain"/>
    <property type="match status" value="1"/>
</dbReference>
<dbReference type="Gene3D" id="3.30.70.330">
    <property type="match status" value="1"/>
</dbReference>
<feature type="compositionally biased region" description="Low complexity" evidence="9">
    <location>
        <begin position="131"/>
        <end position="144"/>
    </location>
</feature>
<feature type="region of interest" description="Disordered" evidence="9">
    <location>
        <begin position="538"/>
        <end position="638"/>
    </location>
</feature>
<feature type="compositionally biased region" description="Polar residues" evidence="9">
    <location>
        <begin position="1"/>
        <end position="28"/>
    </location>
</feature>
<keyword evidence="4" id="KW-0347">Helicase</keyword>
<dbReference type="GO" id="GO:0005524">
    <property type="term" value="F:ATP binding"/>
    <property type="evidence" value="ECO:0007669"/>
    <property type="project" value="UniProtKB-KW"/>
</dbReference>
<dbReference type="Pfam" id="PF01424">
    <property type="entry name" value="R3H"/>
    <property type="match status" value="1"/>
</dbReference>
<dbReference type="SUPFAM" id="SSF82708">
    <property type="entry name" value="R3H domain"/>
    <property type="match status" value="1"/>
</dbReference>
<keyword evidence="7" id="KW-0539">Nucleus</keyword>
<dbReference type="SUPFAM" id="SSF54928">
    <property type="entry name" value="RNA-binding domain, RBD"/>
    <property type="match status" value="1"/>
</dbReference>
<feature type="compositionally biased region" description="Pro residues" evidence="9">
    <location>
        <begin position="59"/>
        <end position="75"/>
    </location>
</feature>
<organism evidence="12 13">
    <name type="scientific">Leucosporidium creatinivorum</name>
    <dbReference type="NCBI Taxonomy" id="106004"/>
    <lineage>
        <taxon>Eukaryota</taxon>
        <taxon>Fungi</taxon>
        <taxon>Dikarya</taxon>
        <taxon>Basidiomycota</taxon>
        <taxon>Pucciniomycotina</taxon>
        <taxon>Microbotryomycetes</taxon>
        <taxon>Leucosporidiales</taxon>
        <taxon>Leucosporidium</taxon>
    </lineage>
</organism>
<evidence type="ECO:0000259" key="10">
    <source>
        <dbReference type="PROSITE" id="PS50102"/>
    </source>
</evidence>
<dbReference type="FunFam" id="3.30.1370.50:FF:000002">
    <property type="entry name" value="Immunoglobulin mu DNA-binding protein 2"/>
    <property type="match status" value="1"/>
</dbReference>
<gene>
    <name evidence="12" type="ORF">BCR35DRAFT_308446</name>
</gene>
<dbReference type="GO" id="GO:0003723">
    <property type="term" value="F:RNA binding"/>
    <property type="evidence" value="ECO:0007669"/>
    <property type="project" value="UniProtKB-UniRule"/>
</dbReference>
<evidence type="ECO:0000256" key="7">
    <source>
        <dbReference type="ARBA" id="ARBA00023242"/>
    </source>
</evidence>
<evidence type="ECO:0000256" key="6">
    <source>
        <dbReference type="ARBA" id="ARBA00022884"/>
    </source>
</evidence>
<evidence type="ECO:0000256" key="4">
    <source>
        <dbReference type="ARBA" id="ARBA00022806"/>
    </source>
</evidence>
<dbReference type="SMART" id="SM00360">
    <property type="entry name" value="RRM"/>
    <property type="match status" value="1"/>
</dbReference>
<feature type="region of interest" description="Disordered" evidence="9">
    <location>
        <begin position="673"/>
        <end position="763"/>
    </location>
</feature>
<evidence type="ECO:0000313" key="13">
    <source>
        <dbReference type="Proteomes" id="UP000193467"/>
    </source>
</evidence>